<keyword evidence="2" id="KW-1185">Reference proteome</keyword>
<evidence type="ECO:0000313" key="2">
    <source>
        <dbReference type="Proteomes" id="UP000243904"/>
    </source>
</evidence>
<dbReference type="InterPro" id="IPR029033">
    <property type="entry name" value="His_PPase_superfam"/>
</dbReference>
<name>A0A1H1X756_9BRAD</name>
<reference evidence="2" key="1">
    <citation type="submission" date="2016-10" db="EMBL/GenBank/DDBJ databases">
        <authorList>
            <person name="Varghese N."/>
            <person name="Submissions S."/>
        </authorList>
    </citation>
    <scope>NUCLEOTIDE SEQUENCE [LARGE SCALE GENOMIC DNA]</scope>
    <source>
        <strain evidence="2">GAS369</strain>
    </source>
</reference>
<sequence length="187" mass="20401">MSKDNRLWLIRHAPVKGPKGVIHDSDAAADTGDDAAFRALRAKLPVEAAQFASPSVRTLETAVALGLRPKPEPNFREQNFGEWTGRRHDDLARELGAAYRDFWRMPANSRPPGGESFADQIVRVRDGLAALPPGDVVLVVHSGTVRAALAIALDAGPEPALRFAIDPLSLTRIDRLTNGWRVVCVNR</sequence>
<gene>
    <name evidence="1" type="ORF">SAMN05444158_4190</name>
</gene>
<protein>
    <submittedName>
        <fullName evidence="1">Alpha-ribazole phosphatase</fullName>
    </submittedName>
</protein>
<dbReference type="RefSeq" id="WP_146688631.1">
    <property type="nucleotide sequence ID" value="NZ_LT629750.1"/>
</dbReference>
<accession>A0A1H1X756</accession>
<organism evidence="1 2">
    <name type="scientific">Bradyrhizobium canariense</name>
    <dbReference type="NCBI Taxonomy" id="255045"/>
    <lineage>
        <taxon>Bacteria</taxon>
        <taxon>Pseudomonadati</taxon>
        <taxon>Pseudomonadota</taxon>
        <taxon>Alphaproteobacteria</taxon>
        <taxon>Hyphomicrobiales</taxon>
        <taxon>Nitrobacteraceae</taxon>
        <taxon>Bradyrhizobium</taxon>
    </lineage>
</organism>
<dbReference type="InterPro" id="IPR013078">
    <property type="entry name" value="His_Pase_superF_clade-1"/>
</dbReference>
<dbReference type="SUPFAM" id="SSF53254">
    <property type="entry name" value="Phosphoglycerate mutase-like"/>
    <property type="match status" value="1"/>
</dbReference>
<dbReference type="Pfam" id="PF00300">
    <property type="entry name" value="His_Phos_1"/>
    <property type="match status" value="1"/>
</dbReference>
<evidence type="ECO:0000313" key="1">
    <source>
        <dbReference type="EMBL" id="SDT05117.1"/>
    </source>
</evidence>
<dbReference type="SMART" id="SM00855">
    <property type="entry name" value="PGAM"/>
    <property type="match status" value="1"/>
</dbReference>
<dbReference type="EMBL" id="LT629750">
    <property type="protein sequence ID" value="SDT05117.1"/>
    <property type="molecule type" value="Genomic_DNA"/>
</dbReference>
<proteinExistence type="predicted"/>
<dbReference type="AlphaFoldDB" id="A0A1H1X756"/>
<dbReference type="Proteomes" id="UP000243904">
    <property type="component" value="Chromosome I"/>
</dbReference>
<dbReference type="Gene3D" id="3.40.50.1240">
    <property type="entry name" value="Phosphoglycerate mutase-like"/>
    <property type="match status" value="1"/>
</dbReference>